<keyword evidence="3" id="KW-0414">Isoprene biosynthesis</keyword>
<dbReference type="GO" id="GO:0019288">
    <property type="term" value="P:isopentenyl diphosphate biosynthetic process, methylerythritol 4-phosphate pathway"/>
    <property type="evidence" value="ECO:0007669"/>
    <property type="project" value="UniProtKB-UniRule"/>
</dbReference>
<keyword evidence="5" id="KW-1185">Reference proteome</keyword>
<feature type="site" description="Transition state stabilizer" evidence="3">
    <location>
        <position position="15"/>
    </location>
</feature>
<protein>
    <recommendedName>
        <fullName evidence="3">2-C-methyl-D-erythritol 4-phosphate cytidylyltransferase</fullName>
        <ecNumber evidence="3">2.7.7.60</ecNumber>
    </recommendedName>
    <alternativeName>
        <fullName evidence="3">4-diphosphocytidyl-2C-methyl-D-erythritol synthase</fullName>
    </alternativeName>
    <alternativeName>
        <fullName evidence="3">MEP cytidylyltransferase</fullName>
        <shortName evidence="3">MCT</shortName>
    </alternativeName>
</protein>
<comment type="function">
    <text evidence="3">Catalyzes the formation of 4-diphosphocytidyl-2-C-methyl-D-erythritol from CTP and 2-C-methyl-D-erythritol 4-phosphate (MEP).</text>
</comment>
<dbReference type="InterPro" id="IPR050088">
    <property type="entry name" value="IspD/TarI_cytidylyltransf_bact"/>
</dbReference>
<reference evidence="4" key="1">
    <citation type="submission" date="2021-01" db="EMBL/GenBank/DDBJ databases">
        <title>Modified the classification status of verrucomicrobia.</title>
        <authorList>
            <person name="Feng X."/>
        </authorList>
    </citation>
    <scope>NUCLEOTIDE SEQUENCE</scope>
    <source>
        <strain evidence="4">5K15</strain>
    </source>
</reference>
<keyword evidence="2 3" id="KW-0548">Nucleotidyltransferase</keyword>
<proteinExistence type="inferred from homology"/>
<accession>A0AAE2SFI7</accession>
<dbReference type="InterPro" id="IPR001228">
    <property type="entry name" value="IspD"/>
</dbReference>
<dbReference type="EMBL" id="JAENIG010000013">
    <property type="protein sequence ID" value="MBK1856432.1"/>
    <property type="molecule type" value="Genomic_DNA"/>
</dbReference>
<comment type="pathway">
    <text evidence="3">Isoprenoid biosynthesis; isopentenyl diphosphate biosynthesis via DXP pathway; isopentenyl diphosphate from 1-deoxy-D-xylulose 5-phosphate: step 2/6.</text>
</comment>
<dbReference type="Gene3D" id="3.90.550.10">
    <property type="entry name" value="Spore Coat Polysaccharide Biosynthesis Protein SpsA, Chain A"/>
    <property type="match status" value="1"/>
</dbReference>
<keyword evidence="1 3" id="KW-0808">Transferase</keyword>
<dbReference type="AlphaFoldDB" id="A0AAE2SFI7"/>
<organism evidence="4 5">
    <name type="scientific">Oceaniferula flava</name>
    <dbReference type="NCBI Taxonomy" id="2800421"/>
    <lineage>
        <taxon>Bacteria</taxon>
        <taxon>Pseudomonadati</taxon>
        <taxon>Verrucomicrobiota</taxon>
        <taxon>Verrucomicrobiia</taxon>
        <taxon>Verrucomicrobiales</taxon>
        <taxon>Verrucomicrobiaceae</taxon>
        <taxon>Oceaniferula</taxon>
    </lineage>
</organism>
<dbReference type="InterPro" id="IPR029044">
    <property type="entry name" value="Nucleotide-diphossugar_trans"/>
</dbReference>
<feature type="site" description="Positions MEP for the nucleophilic attack" evidence="3">
    <location>
        <position position="148"/>
    </location>
</feature>
<dbReference type="FunFam" id="3.90.550.10:FF:000003">
    <property type="entry name" value="2-C-methyl-D-erythritol 4-phosphate cytidylyltransferase"/>
    <property type="match status" value="1"/>
</dbReference>
<dbReference type="EC" id="2.7.7.60" evidence="3"/>
<evidence type="ECO:0000313" key="5">
    <source>
        <dbReference type="Proteomes" id="UP000634206"/>
    </source>
</evidence>
<dbReference type="PANTHER" id="PTHR32125:SF4">
    <property type="entry name" value="2-C-METHYL-D-ERYTHRITOL 4-PHOSPHATE CYTIDYLYLTRANSFERASE, CHLOROPLASTIC"/>
    <property type="match status" value="1"/>
</dbReference>
<dbReference type="Proteomes" id="UP000634206">
    <property type="component" value="Unassembled WGS sequence"/>
</dbReference>
<dbReference type="InterPro" id="IPR034683">
    <property type="entry name" value="IspD/TarI"/>
</dbReference>
<evidence type="ECO:0000313" key="4">
    <source>
        <dbReference type="EMBL" id="MBK1856432.1"/>
    </source>
</evidence>
<comment type="similarity">
    <text evidence="3">Belongs to the IspD/TarI cytidylyltransferase family. IspD subfamily.</text>
</comment>
<dbReference type="PANTHER" id="PTHR32125">
    <property type="entry name" value="2-C-METHYL-D-ERYTHRITOL 4-PHOSPHATE CYTIDYLYLTRANSFERASE, CHLOROPLASTIC"/>
    <property type="match status" value="1"/>
</dbReference>
<feature type="site" description="Transition state stabilizer" evidence="3">
    <location>
        <position position="20"/>
    </location>
</feature>
<evidence type="ECO:0000256" key="2">
    <source>
        <dbReference type="ARBA" id="ARBA00022695"/>
    </source>
</evidence>
<comment type="catalytic activity">
    <reaction evidence="3">
        <text>2-C-methyl-D-erythritol 4-phosphate + CTP + H(+) = 4-CDP-2-C-methyl-D-erythritol + diphosphate</text>
        <dbReference type="Rhea" id="RHEA:13429"/>
        <dbReference type="ChEBI" id="CHEBI:15378"/>
        <dbReference type="ChEBI" id="CHEBI:33019"/>
        <dbReference type="ChEBI" id="CHEBI:37563"/>
        <dbReference type="ChEBI" id="CHEBI:57823"/>
        <dbReference type="ChEBI" id="CHEBI:58262"/>
        <dbReference type="EC" id="2.7.7.60"/>
    </reaction>
</comment>
<feature type="site" description="Positions MEP for the nucleophilic attack" evidence="3">
    <location>
        <position position="204"/>
    </location>
</feature>
<dbReference type="CDD" id="cd02516">
    <property type="entry name" value="CDP-ME_synthetase"/>
    <property type="match status" value="1"/>
</dbReference>
<evidence type="ECO:0000256" key="3">
    <source>
        <dbReference type="HAMAP-Rule" id="MF_00108"/>
    </source>
</evidence>
<sequence length="222" mass="24008">MKFAAIIVAAGSSRRMGFDKLLADFAGKPVLQRSIEAFAACSEVSEIVVVCPEARFDELDVEFSEQLIQRVDGGTDRHDSVASGLAVLAGDTDFIAVHDGARPLISVEQIRKVLQSASEHGAAASARPVTETVKRADEHGMVSAAVSRDDLWLMETPQIFQAELLFKAYRQVQESGARVTDEVSAMELIGQPVKLVTNDSTNPKITYPADIEQAQKHLPAST</sequence>
<dbReference type="GO" id="GO:0050518">
    <property type="term" value="F:2-C-methyl-D-erythritol 4-phosphate cytidylyltransferase activity"/>
    <property type="evidence" value="ECO:0007669"/>
    <property type="project" value="UniProtKB-UniRule"/>
</dbReference>
<dbReference type="HAMAP" id="MF_00108">
    <property type="entry name" value="IspD"/>
    <property type="match status" value="1"/>
</dbReference>
<dbReference type="Pfam" id="PF01128">
    <property type="entry name" value="IspD"/>
    <property type="match status" value="1"/>
</dbReference>
<name>A0AAE2SFI7_9BACT</name>
<dbReference type="SUPFAM" id="SSF53448">
    <property type="entry name" value="Nucleotide-diphospho-sugar transferases"/>
    <property type="match status" value="1"/>
</dbReference>
<gene>
    <name evidence="3 4" type="primary">ispD</name>
    <name evidence="4" type="ORF">JIN83_15775</name>
</gene>
<comment type="caution">
    <text evidence="4">The sequence shown here is derived from an EMBL/GenBank/DDBJ whole genome shotgun (WGS) entry which is preliminary data.</text>
</comment>
<dbReference type="NCBIfam" id="TIGR00453">
    <property type="entry name" value="ispD"/>
    <property type="match status" value="1"/>
</dbReference>
<dbReference type="RefSeq" id="WP_309491053.1">
    <property type="nucleotide sequence ID" value="NZ_JAENIG010000013.1"/>
</dbReference>
<evidence type="ECO:0000256" key="1">
    <source>
        <dbReference type="ARBA" id="ARBA00022679"/>
    </source>
</evidence>